<evidence type="ECO:0008006" key="4">
    <source>
        <dbReference type="Google" id="ProtNLM"/>
    </source>
</evidence>
<dbReference type="EMBL" id="AP019514">
    <property type="protein sequence ID" value="BBI60331.1"/>
    <property type="molecule type" value="Genomic_DNA"/>
</dbReference>
<evidence type="ECO:0000313" key="3">
    <source>
        <dbReference type="Proteomes" id="UP000320231"/>
    </source>
</evidence>
<dbReference type="SUPFAM" id="SSF56112">
    <property type="entry name" value="Protein kinase-like (PK-like)"/>
    <property type="match status" value="1"/>
</dbReference>
<dbReference type="AlphaFoldDB" id="A0A455U769"/>
<organism evidence="2 3">
    <name type="scientific">Vreelandella sulfidaeris</name>
    <dbReference type="NCBI Taxonomy" id="115553"/>
    <lineage>
        <taxon>Bacteria</taxon>
        <taxon>Pseudomonadati</taxon>
        <taxon>Pseudomonadota</taxon>
        <taxon>Gammaproteobacteria</taxon>
        <taxon>Oceanospirillales</taxon>
        <taxon>Halomonadaceae</taxon>
        <taxon>Vreelandella</taxon>
    </lineage>
</organism>
<dbReference type="PANTHER" id="PTHR12149">
    <property type="entry name" value="FRUCTOSAMINE 3 KINASE-RELATED PROTEIN"/>
    <property type="match status" value="1"/>
</dbReference>
<evidence type="ECO:0000256" key="1">
    <source>
        <dbReference type="ARBA" id="ARBA00009460"/>
    </source>
</evidence>
<comment type="similarity">
    <text evidence="1">Belongs to the fructosamine kinase family.</text>
</comment>
<dbReference type="InterPro" id="IPR011009">
    <property type="entry name" value="Kinase-like_dom_sf"/>
</dbReference>
<dbReference type="Proteomes" id="UP000320231">
    <property type="component" value="Chromosome"/>
</dbReference>
<name>A0A455U769_9GAMM</name>
<accession>A0A455U769</accession>
<dbReference type="InterPro" id="IPR016477">
    <property type="entry name" value="Fructo-/Ketosamine-3-kinase"/>
</dbReference>
<sequence length="124" mass="14176">MDNQLRERIERLAQDLERWLPDTPPSLLHGDLWSGNVLFTNKGPAVIDPAVYRHYPEVDVAMLTLFGSPGEAFFDAYWNGNAPADWPRREALFQLYPLLNHLLLFGAGYRSAVERSVARLESYT</sequence>
<protein>
    <recommendedName>
        <fullName evidence="4">Aminoglycoside phosphotransferase domain-containing protein</fullName>
    </recommendedName>
</protein>
<dbReference type="PANTHER" id="PTHR12149:SF8">
    <property type="entry name" value="PROTEIN-RIBULOSAMINE 3-KINASE"/>
    <property type="match status" value="1"/>
</dbReference>
<reference evidence="2 3" key="1">
    <citation type="journal article" date="2019" name="Microbiol. Resour. Announc.">
        <title>Complete Genome Sequence of Halomonas sulfidaeris Strain Esulfide1 Isolated from a Metal Sulfide Rock at a Depth of 2,200 Meters, Obtained Using Nanopore Sequencing.</title>
        <authorList>
            <person name="Saito M."/>
            <person name="Nishigata A."/>
            <person name="Galipon J."/>
            <person name="Arakawa K."/>
        </authorList>
    </citation>
    <scope>NUCLEOTIDE SEQUENCE [LARGE SCALE GENOMIC DNA]</scope>
    <source>
        <strain evidence="2 3">ATCC BAA-803</strain>
    </source>
</reference>
<gene>
    <name evidence="2" type="ORF">HSBAA_16370</name>
</gene>
<dbReference type="KEGG" id="hsr:HSBAA_16370"/>
<dbReference type="Gene3D" id="3.90.1200.10">
    <property type="match status" value="1"/>
</dbReference>
<evidence type="ECO:0000313" key="2">
    <source>
        <dbReference type="EMBL" id="BBI60331.1"/>
    </source>
</evidence>
<dbReference type="Pfam" id="PF03881">
    <property type="entry name" value="Fructosamin_kin"/>
    <property type="match status" value="1"/>
</dbReference>
<proteinExistence type="inferred from homology"/>